<dbReference type="NCBIfam" id="NF010675">
    <property type="entry name" value="PRK14072.1"/>
    <property type="match status" value="1"/>
</dbReference>
<evidence type="ECO:0000256" key="5">
    <source>
        <dbReference type="ARBA" id="ARBA00022842"/>
    </source>
</evidence>
<comment type="subcellular location">
    <subcellularLocation>
        <location evidence="6">Cytoplasm</location>
    </subcellularLocation>
</comment>
<keyword evidence="6" id="KW-0324">Glycolysis</keyword>
<evidence type="ECO:0000256" key="3">
    <source>
        <dbReference type="ARBA" id="ARBA00022723"/>
    </source>
</evidence>
<dbReference type="Proteomes" id="UP000647416">
    <property type="component" value="Unassembled WGS sequence"/>
</dbReference>
<keyword evidence="2 6" id="KW-0808">Transferase</keyword>
<evidence type="ECO:0000256" key="2">
    <source>
        <dbReference type="ARBA" id="ARBA00022679"/>
    </source>
</evidence>
<dbReference type="InterPro" id="IPR022953">
    <property type="entry name" value="ATP_PFK"/>
</dbReference>
<comment type="subunit">
    <text evidence="6">Homodimer.</text>
</comment>
<dbReference type="HAMAP" id="MF_01978">
    <property type="entry name" value="Phosphofructokinase_II_B2"/>
    <property type="match status" value="1"/>
</dbReference>
<dbReference type="InterPro" id="IPR011404">
    <property type="entry name" value="PPi-PFK"/>
</dbReference>
<evidence type="ECO:0000256" key="4">
    <source>
        <dbReference type="ARBA" id="ARBA00022777"/>
    </source>
</evidence>
<comment type="caution">
    <text evidence="8">The sequence shown here is derived from an EMBL/GenBank/DDBJ whole genome shotgun (WGS) entry which is preliminary data.</text>
</comment>
<dbReference type="Gene3D" id="3.40.50.450">
    <property type="match status" value="1"/>
</dbReference>
<feature type="active site" description="Proton acceptor" evidence="6">
    <location>
        <position position="145"/>
    </location>
</feature>
<dbReference type="PANTHER" id="PTHR45770">
    <property type="entry name" value="ATP-DEPENDENT 6-PHOSPHOFRUCTOKINASE 1"/>
    <property type="match status" value="1"/>
</dbReference>
<dbReference type="SUPFAM" id="SSF53784">
    <property type="entry name" value="Phosphofructokinase"/>
    <property type="match status" value="1"/>
</dbReference>
<proteinExistence type="inferred from homology"/>
<comment type="catalytic activity">
    <reaction evidence="6">
        <text>beta-D-fructose 6-phosphate + diphosphate = beta-D-fructose 1,6-bisphosphate + phosphate + H(+)</text>
        <dbReference type="Rhea" id="RHEA:13613"/>
        <dbReference type="ChEBI" id="CHEBI:15378"/>
        <dbReference type="ChEBI" id="CHEBI:32966"/>
        <dbReference type="ChEBI" id="CHEBI:33019"/>
        <dbReference type="ChEBI" id="CHEBI:43474"/>
        <dbReference type="ChEBI" id="CHEBI:57634"/>
        <dbReference type="EC" id="2.7.1.90"/>
    </reaction>
</comment>
<dbReference type="GO" id="GO:0003872">
    <property type="term" value="F:6-phosphofructokinase activity"/>
    <property type="evidence" value="ECO:0007669"/>
    <property type="project" value="UniProtKB-UniRule"/>
</dbReference>
<dbReference type="GO" id="GO:0005737">
    <property type="term" value="C:cytoplasm"/>
    <property type="evidence" value="ECO:0007669"/>
    <property type="project" value="UniProtKB-SubCell"/>
</dbReference>
<dbReference type="GO" id="GO:0006002">
    <property type="term" value="P:fructose 6-phosphate metabolic process"/>
    <property type="evidence" value="ECO:0007669"/>
    <property type="project" value="InterPro"/>
</dbReference>
<comment type="activity regulation">
    <text evidence="6">Non-allosteric.</text>
</comment>
<evidence type="ECO:0000313" key="8">
    <source>
        <dbReference type="EMBL" id="MBC8597380.1"/>
    </source>
</evidence>
<dbReference type="GO" id="GO:0047334">
    <property type="term" value="F:diphosphate-fructose-6-phosphate 1-phosphotransferase activity"/>
    <property type="evidence" value="ECO:0007669"/>
    <property type="project" value="UniProtKB-EC"/>
</dbReference>
<organism evidence="8 9">
    <name type="scientific">Qingrenia yutianensis</name>
    <dbReference type="NCBI Taxonomy" id="2763676"/>
    <lineage>
        <taxon>Bacteria</taxon>
        <taxon>Bacillati</taxon>
        <taxon>Bacillota</taxon>
        <taxon>Clostridia</taxon>
        <taxon>Eubacteriales</taxon>
        <taxon>Oscillospiraceae</taxon>
        <taxon>Qingrenia</taxon>
    </lineage>
</organism>
<dbReference type="PIRSF" id="PIRSF036483">
    <property type="entry name" value="PFK_XF0274"/>
    <property type="match status" value="1"/>
</dbReference>
<feature type="binding site" evidence="6">
    <location>
        <position position="13"/>
    </location>
    <ligand>
        <name>diphosphate</name>
        <dbReference type="ChEBI" id="CHEBI:33019"/>
    </ligand>
</feature>
<dbReference type="EMBL" id="JACRTE010000025">
    <property type="protein sequence ID" value="MBC8597380.1"/>
    <property type="molecule type" value="Genomic_DNA"/>
</dbReference>
<feature type="site" description="Important for catalytic activity and substrate specificity; stabilizes the transition state when the phosphoryl donor is PPi; prevents ATP from binding by mimicking the alpha-phosphate group of ATP" evidence="6">
    <location>
        <position position="116"/>
    </location>
</feature>
<comment type="function">
    <text evidence="6">Catalyzes the phosphorylation of D-fructose 6-phosphate, the first committing step of glycolysis. Uses inorganic phosphate (PPi) as phosphoryl donor instead of ATP like common ATP-dependent phosphofructokinases (ATP-PFKs), which renders the reaction reversible, and can thus function both in glycolysis and gluconeogenesis. Consistently, PPi-PFK can replace the enzymes of both the forward (ATP-PFK) and reverse (fructose-bisphosphatase (FBPase)) reactions.</text>
</comment>
<keyword evidence="9" id="KW-1185">Reference proteome</keyword>
<protein>
    <recommendedName>
        <fullName evidence="6">Pyrophosphate--fructose 6-phosphate 1-phosphotransferase</fullName>
        <ecNumber evidence="6">2.7.1.90</ecNumber>
    </recommendedName>
    <alternativeName>
        <fullName evidence="6">6-phosphofructokinase, pyrophosphate dependent</fullName>
    </alternativeName>
    <alternativeName>
        <fullName evidence="6">PPi-dependent phosphofructokinase</fullName>
        <shortName evidence="6">PPi-PFK</shortName>
    </alternativeName>
    <alternativeName>
        <fullName evidence="6">Pyrophosphate-dependent 6-phosphofructose-1-kinase</fullName>
    </alternativeName>
</protein>
<dbReference type="GO" id="GO:0046872">
    <property type="term" value="F:metal ion binding"/>
    <property type="evidence" value="ECO:0007669"/>
    <property type="project" value="UniProtKB-KW"/>
</dbReference>
<dbReference type="PRINTS" id="PR00476">
    <property type="entry name" value="PHFRCTKINASE"/>
</dbReference>
<feature type="domain" description="Phosphofructokinase" evidence="7">
    <location>
        <begin position="7"/>
        <end position="293"/>
    </location>
</feature>
<dbReference type="EC" id="2.7.1.90" evidence="6"/>
<feature type="site" description="Important for catalytic activity; stabilizes the transition state when the phosphoryl donor is PPi" evidence="6">
    <location>
        <position position="142"/>
    </location>
</feature>
<feature type="binding site" evidence="6">
    <location>
        <begin position="189"/>
        <end position="191"/>
    </location>
    <ligand>
        <name>substrate</name>
    </ligand>
</feature>
<feature type="binding site" evidence="6">
    <location>
        <position position="246"/>
    </location>
    <ligand>
        <name>substrate</name>
    </ligand>
</feature>
<evidence type="ECO:0000256" key="6">
    <source>
        <dbReference type="HAMAP-Rule" id="MF_01978"/>
    </source>
</evidence>
<keyword evidence="5 6" id="KW-0460">Magnesium</keyword>
<reference evidence="8" key="1">
    <citation type="submission" date="2020-08" db="EMBL/GenBank/DDBJ databases">
        <title>Genome public.</title>
        <authorList>
            <person name="Liu C."/>
            <person name="Sun Q."/>
        </authorList>
    </citation>
    <scope>NUCLEOTIDE SEQUENCE</scope>
    <source>
        <strain evidence="8">NSJ-50</strain>
    </source>
</reference>
<comment type="caution">
    <text evidence="6">Lacks conserved residue(s) required for the propagation of feature annotation.</text>
</comment>
<name>A0A926FBD4_9FIRM</name>
<dbReference type="Pfam" id="PF00365">
    <property type="entry name" value="PFK"/>
    <property type="match status" value="1"/>
</dbReference>
<sequence>MTKANAVIGQSGGPTCAINATLAGVIDALLKSKKISKIFGTVNGINGILSGNLKELNKIFENKENLSLLKNTPSSYLGSCRFKLPEFEENSEIYEDIFASLKKHNIKYFFYIGGNDSMDTVMKLNAYAKKFDKGVTVMGIPKTIDNDLFGTDHCPGFGSAAKYVAASVAEIARDAYCYFVDSVTIVEIMGRNAGFLTAASALARSENLCAPDLIYLPEHQFDVNEFLSDVKDKIKKHKNVIVAVSEGIKNKDGVYVAAASDVLQNDKFGHAQLGGAAKTLENIVKTEIGCKCRSVEINVLQRAASHFASKTDLAESFKIGKTAVSYALRGVSGEMMIFERENGENYKIKISSMDINLIANKEKTLPENFINARGNDVTKAFINYARPLILGEEKIKTKDGIPVHLVLKR</sequence>
<comment type="pathway">
    <text evidence="6">Carbohydrate degradation; glycolysis; D-glyceraldehyde 3-phosphate and glycerone phosphate from D-glucose: step 3/4.</text>
</comment>
<dbReference type="Gene3D" id="3.40.50.460">
    <property type="entry name" value="Phosphofructokinase domain"/>
    <property type="match status" value="1"/>
</dbReference>
<evidence type="ECO:0000256" key="1">
    <source>
        <dbReference type="ARBA" id="ARBA00001946"/>
    </source>
</evidence>
<accession>A0A926FBD4</accession>
<evidence type="ECO:0000259" key="7">
    <source>
        <dbReference type="Pfam" id="PF00365"/>
    </source>
</evidence>
<feature type="binding site" evidence="6">
    <location>
        <begin position="143"/>
        <end position="145"/>
    </location>
    <ligand>
        <name>substrate</name>
    </ligand>
</feature>
<dbReference type="AlphaFoldDB" id="A0A926FBD4"/>
<comment type="similarity">
    <text evidence="6">Belongs to the phosphofructokinase type A (PFKA) family. PPi-dependent PFK group II subfamily. Clade 'B2' sub-subfamily.</text>
</comment>
<dbReference type="InterPro" id="IPR035966">
    <property type="entry name" value="PKF_sf"/>
</dbReference>
<comment type="cofactor">
    <cofactor evidence="1 6">
        <name>Mg(2+)</name>
        <dbReference type="ChEBI" id="CHEBI:18420"/>
    </cofactor>
</comment>
<keyword evidence="6" id="KW-0963">Cytoplasm</keyword>
<keyword evidence="3 6" id="KW-0479">Metal-binding</keyword>
<keyword evidence="4 6" id="KW-0418">Kinase</keyword>
<feature type="binding site" evidence="6">
    <location>
        <position position="115"/>
    </location>
    <ligand>
        <name>Mg(2+)</name>
        <dbReference type="ChEBI" id="CHEBI:18420"/>
        <note>catalytic</note>
    </ligand>
</feature>
<gene>
    <name evidence="6" type="primary">pfp</name>
    <name evidence="8" type="ORF">H8706_10980</name>
</gene>
<dbReference type="InterPro" id="IPR000023">
    <property type="entry name" value="Phosphofructokinase_dom"/>
</dbReference>
<dbReference type="InterPro" id="IPR050929">
    <property type="entry name" value="PFKA"/>
</dbReference>
<evidence type="ECO:0000313" key="9">
    <source>
        <dbReference type="Proteomes" id="UP000647416"/>
    </source>
</evidence>
<dbReference type="RefSeq" id="WP_262432666.1">
    <property type="nucleotide sequence ID" value="NZ_JACRTE010000025.1"/>
</dbReference>